<evidence type="ECO:0000313" key="1">
    <source>
        <dbReference type="EMBL" id="KAK0703317.1"/>
    </source>
</evidence>
<evidence type="ECO:0000313" key="2">
    <source>
        <dbReference type="Proteomes" id="UP001172101"/>
    </source>
</evidence>
<reference evidence="1" key="1">
    <citation type="submission" date="2023-06" db="EMBL/GenBank/DDBJ databases">
        <title>Genome-scale phylogeny and comparative genomics of the fungal order Sordariales.</title>
        <authorList>
            <consortium name="Lawrence Berkeley National Laboratory"/>
            <person name="Hensen N."/>
            <person name="Bonometti L."/>
            <person name="Westerberg I."/>
            <person name="Brannstrom I.O."/>
            <person name="Guillou S."/>
            <person name="Cros-Aarteil S."/>
            <person name="Calhoun S."/>
            <person name="Haridas S."/>
            <person name="Kuo A."/>
            <person name="Mondo S."/>
            <person name="Pangilinan J."/>
            <person name="Riley R."/>
            <person name="LaButti K."/>
            <person name="Andreopoulos B."/>
            <person name="Lipzen A."/>
            <person name="Chen C."/>
            <person name="Yanf M."/>
            <person name="Daum C."/>
            <person name="Ng V."/>
            <person name="Clum A."/>
            <person name="Steindorff A."/>
            <person name="Ohm R."/>
            <person name="Martin F."/>
            <person name="Silar P."/>
            <person name="Natvig D."/>
            <person name="Lalanne C."/>
            <person name="Gautier V."/>
            <person name="Ament-velasquez S.L."/>
            <person name="Kruys A."/>
            <person name="Hutchinson M.I."/>
            <person name="Powell A.J."/>
            <person name="Barry K."/>
            <person name="Miller A.N."/>
            <person name="Grigoriev I.V."/>
            <person name="Debuchy R."/>
            <person name="Gladieux P."/>
            <person name="Thoren M.H."/>
            <person name="Johannesson H."/>
        </authorList>
    </citation>
    <scope>NUCLEOTIDE SEQUENCE</scope>
    <source>
        <strain evidence="1">SMH2392-1A</strain>
    </source>
</reference>
<protein>
    <submittedName>
        <fullName evidence="1">Uncharacterized protein</fullName>
    </submittedName>
</protein>
<keyword evidence="2" id="KW-1185">Reference proteome</keyword>
<dbReference type="RefSeq" id="XP_060290176.1">
    <property type="nucleotide sequence ID" value="XM_060440586.1"/>
</dbReference>
<dbReference type="Proteomes" id="UP001172101">
    <property type="component" value="Unassembled WGS sequence"/>
</dbReference>
<dbReference type="AlphaFoldDB" id="A0AA39ZTH7"/>
<gene>
    <name evidence="1" type="ORF">B0T26DRAFT_681010</name>
</gene>
<organism evidence="1 2">
    <name type="scientific">Lasiosphaeria miniovina</name>
    <dbReference type="NCBI Taxonomy" id="1954250"/>
    <lineage>
        <taxon>Eukaryota</taxon>
        <taxon>Fungi</taxon>
        <taxon>Dikarya</taxon>
        <taxon>Ascomycota</taxon>
        <taxon>Pezizomycotina</taxon>
        <taxon>Sordariomycetes</taxon>
        <taxon>Sordariomycetidae</taxon>
        <taxon>Sordariales</taxon>
        <taxon>Lasiosphaeriaceae</taxon>
        <taxon>Lasiosphaeria</taxon>
    </lineage>
</organism>
<dbReference type="EMBL" id="JAUIRO010000008">
    <property type="protein sequence ID" value="KAK0703317.1"/>
    <property type="molecule type" value="Genomic_DNA"/>
</dbReference>
<name>A0AA39ZTH7_9PEZI</name>
<sequence>MTGIGRCAKAMVYIHVKGVTSHPCVARVVVAIVRGPVSGGDSGDGGEGGPGGGSHGGYEGGFLTLASCPANLDVVFLAIIREKKVEKSPSSAASSEGSQEGGVRLFMSLLGAGQVLLYGYSLVPSTAKKLEKAGAPLAREAAELAKSEVRNVPVTDPFIDPKTPEGLGQRYRRSLFDV</sequence>
<dbReference type="GeneID" id="85323856"/>
<comment type="caution">
    <text evidence="1">The sequence shown here is derived from an EMBL/GenBank/DDBJ whole genome shotgun (WGS) entry which is preliminary data.</text>
</comment>
<proteinExistence type="predicted"/>
<accession>A0AA39ZTH7</accession>